<evidence type="ECO:0000313" key="2">
    <source>
        <dbReference type="EMBL" id="RPE08481.1"/>
    </source>
</evidence>
<dbReference type="InterPro" id="IPR008928">
    <property type="entry name" value="6-hairpin_glycosidase_sf"/>
</dbReference>
<dbReference type="Gene3D" id="1.50.10.10">
    <property type="match status" value="1"/>
</dbReference>
<accession>A0A3N4PTZ1</accession>
<keyword evidence="3" id="KW-1185">Reference proteome</keyword>
<dbReference type="InterPro" id="IPR013780">
    <property type="entry name" value="Glyco_hydro_b"/>
</dbReference>
<dbReference type="PANTHER" id="PTHR31084">
    <property type="entry name" value="ALPHA-L-FUCOSIDASE 2"/>
    <property type="match status" value="1"/>
</dbReference>
<gene>
    <name evidence="2" type="ORF">EGT74_15660</name>
</gene>
<sequence>MALLCVHAATAQQVAHPSPAPPEPFVLTAPPAQTPTAKVPDAALAGNGDIGLTFGGSPGQFKLYFGKNDFWRAYPVYPGGGIALPGGLDVTIGELDGADYKVTQSPTEAVIRGSFSKPGISVATEAWVAAMHNTVVLRLTSTKSCTAQLRLWAPDGNTGVVKQGTSGNVSWVTRSFENTPLLEWPSHVALAMNAPQGAIRLEPGKPVTVTVTLYTNHDRPDWKEAAVNEAAGMNESGLQAIYAAHAKWWKDFWDRSSISISDPMLEKYYFTSQYLFASSSRPGKFAPGIWGPFITKDSTAWGGDYHLNYNYQAPYWAAFSSNYTDLTDNYDQPLLDYMDRGRVHARTLLNMRGIYYPVGIGPKGLCTTRWPLTPDEMEKRYATRENTIDSGYKFLGQKINAVFGAANMLMRFYSTYDETYARRVYPFLLACADFWEDYLKLENGRYVIENDHYGEVMPNLRNKGQWRHMLGDYNSTLSLGLVKMLFKGMLEVSAVLQTDAARREKWRHIVTHLAPFPTQEIDGRVRLKSVERSPAEWHSRAMGLARVSIHGLILPGEVCGPVTDPAFNAILLSDVRHWKDRMQQPGEWGNTLGNGIETCFPGAVRVGYDADDILQQLKDRIRASSLPNGWITQSGGGTETLAAVPLTVNEMLLQSYEGRVRVFPNWNRKRNASFHQLRAYGAFVVSSVLSGGTVRQVDIVSEKGRNLEMENPWNGNPVKVIRNGKKAETVSGHVFTLKTKAGEKLRLVKG</sequence>
<dbReference type="PANTHER" id="PTHR31084:SF0">
    <property type="entry name" value="ALPHA-L-FUCOSIDASE 2"/>
    <property type="match status" value="1"/>
</dbReference>
<dbReference type="SUPFAM" id="SSF48208">
    <property type="entry name" value="Six-hairpin glycosidases"/>
    <property type="match status" value="1"/>
</dbReference>
<keyword evidence="2" id="KW-0378">Hydrolase</keyword>
<proteinExistence type="predicted"/>
<dbReference type="Proteomes" id="UP000278351">
    <property type="component" value="Unassembled WGS sequence"/>
</dbReference>
<dbReference type="Gene3D" id="2.60.40.1180">
    <property type="entry name" value="Golgi alpha-mannosidase II"/>
    <property type="match status" value="1"/>
</dbReference>
<dbReference type="Pfam" id="PF22124">
    <property type="entry name" value="Glyco_hydro_95_cat"/>
    <property type="match status" value="1"/>
</dbReference>
<evidence type="ECO:0000259" key="1">
    <source>
        <dbReference type="Pfam" id="PF22124"/>
    </source>
</evidence>
<name>A0A3N4PTZ1_9BACT</name>
<reference evidence="2 3" key="1">
    <citation type="submission" date="2018-11" db="EMBL/GenBank/DDBJ databases">
        <title>Chitinophaga lutea sp.nov., isolate from arsenic contaminated soil.</title>
        <authorList>
            <person name="Zong Y."/>
        </authorList>
    </citation>
    <scope>NUCLEOTIDE SEQUENCE [LARGE SCALE GENOMIC DNA]</scope>
    <source>
        <strain evidence="2 3">ZY74</strain>
    </source>
</reference>
<protein>
    <submittedName>
        <fullName evidence="2">Trehalose hydrolase</fullName>
    </submittedName>
</protein>
<feature type="domain" description="Glycosyl hydrolase family 95 catalytic" evidence="1">
    <location>
        <begin position="260"/>
        <end position="519"/>
    </location>
</feature>
<dbReference type="GO" id="GO:0005975">
    <property type="term" value="P:carbohydrate metabolic process"/>
    <property type="evidence" value="ECO:0007669"/>
    <property type="project" value="InterPro"/>
</dbReference>
<dbReference type="AlphaFoldDB" id="A0A3N4PTZ1"/>
<dbReference type="EMBL" id="RPDH01000002">
    <property type="protein sequence ID" value="RPE08481.1"/>
    <property type="molecule type" value="Genomic_DNA"/>
</dbReference>
<organism evidence="2 3">
    <name type="scientific">Chitinophaga lutea</name>
    <dbReference type="NCBI Taxonomy" id="2488634"/>
    <lineage>
        <taxon>Bacteria</taxon>
        <taxon>Pseudomonadati</taxon>
        <taxon>Bacteroidota</taxon>
        <taxon>Chitinophagia</taxon>
        <taxon>Chitinophagales</taxon>
        <taxon>Chitinophagaceae</taxon>
        <taxon>Chitinophaga</taxon>
    </lineage>
</organism>
<dbReference type="GO" id="GO:0004560">
    <property type="term" value="F:alpha-L-fucosidase activity"/>
    <property type="evidence" value="ECO:0007669"/>
    <property type="project" value="TreeGrafter"/>
</dbReference>
<evidence type="ECO:0000313" key="3">
    <source>
        <dbReference type="Proteomes" id="UP000278351"/>
    </source>
</evidence>
<dbReference type="InterPro" id="IPR054363">
    <property type="entry name" value="GH95_cat"/>
</dbReference>
<dbReference type="InterPro" id="IPR012341">
    <property type="entry name" value="6hp_glycosidase-like_sf"/>
</dbReference>
<comment type="caution">
    <text evidence="2">The sequence shown here is derived from an EMBL/GenBank/DDBJ whole genome shotgun (WGS) entry which is preliminary data.</text>
</comment>